<reference evidence="2 3" key="1">
    <citation type="submission" date="2016-10" db="EMBL/GenBank/DDBJ databases">
        <authorList>
            <person name="de Groot N.N."/>
        </authorList>
    </citation>
    <scope>NUCLEOTIDE SEQUENCE [LARGE SCALE GENOMIC DNA]</scope>
    <source>
        <strain evidence="2 3">B7-7</strain>
    </source>
</reference>
<dbReference type="Pfam" id="PF01370">
    <property type="entry name" value="Epimerase"/>
    <property type="match status" value="1"/>
</dbReference>
<dbReference type="Proteomes" id="UP000199496">
    <property type="component" value="Unassembled WGS sequence"/>
</dbReference>
<dbReference type="PANTHER" id="PTHR43245:SF58">
    <property type="entry name" value="BLL5923 PROTEIN"/>
    <property type="match status" value="1"/>
</dbReference>
<evidence type="ECO:0000259" key="1">
    <source>
        <dbReference type="Pfam" id="PF01370"/>
    </source>
</evidence>
<organism evidence="2 3">
    <name type="scientific">Ectothiorhodospira magna</name>
    <dbReference type="NCBI Taxonomy" id="867345"/>
    <lineage>
        <taxon>Bacteria</taxon>
        <taxon>Pseudomonadati</taxon>
        <taxon>Pseudomonadota</taxon>
        <taxon>Gammaproteobacteria</taxon>
        <taxon>Chromatiales</taxon>
        <taxon>Ectothiorhodospiraceae</taxon>
        <taxon>Ectothiorhodospira</taxon>
    </lineage>
</organism>
<dbReference type="AlphaFoldDB" id="A0A1H9EQ35"/>
<dbReference type="InterPro" id="IPR050177">
    <property type="entry name" value="Lipid_A_modif_metabolic_enz"/>
</dbReference>
<proteinExistence type="predicted"/>
<dbReference type="EMBL" id="FOFO01000022">
    <property type="protein sequence ID" value="SEQ27759.1"/>
    <property type="molecule type" value="Genomic_DNA"/>
</dbReference>
<dbReference type="Gene3D" id="3.40.50.720">
    <property type="entry name" value="NAD(P)-binding Rossmann-like Domain"/>
    <property type="match status" value="1"/>
</dbReference>
<dbReference type="InterPro" id="IPR036291">
    <property type="entry name" value="NAD(P)-bd_dom_sf"/>
</dbReference>
<evidence type="ECO:0000313" key="2">
    <source>
        <dbReference type="EMBL" id="SEQ27759.1"/>
    </source>
</evidence>
<dbReference type="SUPFAM" id="SSF51735">
    <property type="entry name" value="NAD(P)-binding Rossmann-fold domains"/>
    <property type="match status" value="1"/>
</dbReference>
<dbReference type="PANTHER" id="PTHR43245">
    <property type="entry name" value="BIFUNCTIONAL POLYMYXIN RESISTANCE PROTEIN ARNA"/>
    <property type="match status" value="1"/>
</dbReference>
<accession>A0A1H9EQ35</accession>
<dbReference type="STRING" id="867345.SAMN05421693_12252"/>
<gene>
    <name evidence="2" type="ORF">SAMN05421693_12252</name>
</gene>
<dbReference type="OrthoDB" id="9801056at2"/>
<keyword evidence="3" id="KW-1185">Reference proteome</keyword>
<protein>
    <submittedName>
        <fullName evidence="2">Nucleoside-diphosphate-sugar epimerase</fullName>
    </submittedName>
</protein>
<sequence>MAPPDSPRIAVTGAGGFVGSALCTALEREGRSVCRLVRRLRHPGDQVVGQIGPSTDWRLLEGMDVVIHAAARVHVMTETAADPTAAFAEVNVLGTRQLAIQAAAMGVRRLVFLSSVKVHGEKSPPGQPFAVGQMPAPQDAYGRSKWEAEQALWEVAAGTGLEVVVIRPPLVHGPGMKGNLARLMGWIRRGIPLPLASVDNRRSLVGLDNLVDLLSLCAVHPAAAGETFLVSDGVDLSTPDLVRHLAAALGRQPRLFPLPPRWLFRAGRWLGREPAVARLCGCLQVDAHPVRQRLGWQPPVSLPEGLRRAVGGAAGVL</sequence>
<evidence type="ECO:0000313" key="3">
    <source>
        <dbReference type="Proteomes" id="UP000199496"/>
    </source>
</evidence>
<name>A0A1H9EQ35_9GAMM</name>
<dbReference type="InterPro" id="IPR001509">
    <property type="entry name" value="Epimerase_deHydtase"/>
</dbReference>
<dbReference type="RefSeq" id="WP_090208127.1">
    <property type="nucleotide sequence ID" value="NZ_FOFO01000022.1"/>
</dbReference>
<feature type="domain" description="NAD-dependent epimerase/dehydratase" evidence="1">
    <location>
        <begin position="9"/>
        <end position="228"/>
    </location>
</feature>
<dbReference type="CDD" id="cd05232">
    <property type="entry name" value="UDP_G4E_4_SDR_e"/>
    <property type="match status" value="1"/>
</dbReference>